<feature type="compositionally biased region" description="Basic and acidic residues" evidence="1">
    <location>
        <begin position="1304"/>
        <end position="1379"/>
    </location>
</feature>
<sequence length="2270" mass="253858">IGGEKKVEEKNEVGVEKKPTSVKAVEEKRVVKVEKGPIEKPVQIKPEEKRVVKEVTEEKKKAEEERKRLEEERKKAEVDKKRIEEEKKAEEERKKRLEEERKKKAEEEKKRIEEEKRKAEEEKKRLEEEKKRLEEEKRIREEEQKAAEELKKAEEKRKAEEEKKRAEEEKKKAKEEKQAAEPTEEPDPNQLLVRRVANGVNMTFGVLDDVAAHTLTISLTREGTYKHFFKLQTGEEPLSFSYRGASYAFSAKPAASVKDVRKRAIAILARNGVPVLRNNVTMTVNGAKAKNDSFIGKFLPGAVLAVEGGYAGAYEATAPMALSFSATARPTEFDIFSTTRCLFASELAVDTTNQSSDEWLKAMVQNCFPHLRKLTLKISRPFSMKVLQRLVVYNNFPALRVIVLQYKKGSLLSGLYSALELPSPHPKEEEVKEEEKPVKKEEKKEEVKKEIKKEVKKEVRPVKKEETKKEVKPVKEEKEEVPSIPFPSATFTPAFARSVQWVPAAPDQTAESVITLKVTYKRLAVPSQLPADVVNKSVVDSFLPNLLFRLEGRKYAFFCPLSGDGFDLRLAVWRTLALSGRAVIAQCMTFSFRSAAIGLDTKLGDVLKPGDCVNVQVKQFHRMMPSIAVEKGSRVMCDCRGKDDLMAQSTLEVDKNRITDLVVEAKNVGEEDTYIRVLKNNLFPLLETVRVYYSGGVDRELIENLGLDTMPHLKEVVLCRKEGAKPMKYVKGEVPKDLPKEAMADVMRAIVERINSSMNDLLNGKAEKKKAEETKPSQPPLKEFTVMDNGVTMHLSLWREEQTLVVDVSRSGAYKSFSELYDCETSVKVKCRQSRFFVPTELLVDEEELQHTIICTLARRGMALVPDNVELSVKNAKTRDDLLQLKSSSSVAVKERAAAQRAGGPVCVNMGNMSEVINLGSYESLMCSSLTVALTHSFHAADLFNLLEYCFPFATTLTLELDSQGEDVYQLPLQLSLIERLLRFNNFPALTQIRVVSADSENLEEFVELFSADAFFDGSSVLPLDAVKPSPTELQRSVSGLDIPLPHCVGSNDSVTRDGFVYPTRLMRATRFDALPLWAPVKGVANEGVVDRATPNLFFRFRCQLYLVYCDFNGTLDALVINIERMLELCGQPYAIGLQDLQFNMQLLFPGKTPSEMGIKTWSVVDLVVENEPLAPSGIEQWMGEECLANYLPVIAKQPDCEFVRGELQNVTRLIVKLNKPLKDSELMMSLIEQVCPRLKCLCIFSDYPVPEKAMMLIGSLLRPAFHSLVVFNGTADKDMDSLLKLLKWDESGDDESQEGVTGAEEKKLEESEEEKREEKKGETKEETKPAEEEPAEEKKAEEEKEPEEKEKAEEKKPEEQKVEEKPEEKEEKGTPDLEVKNNGIEIKMWMKCEEGSCVLDVERSGSYDSFNDLTDCETSVQLKYNDKRYMLPTPLRTDHDTLKEEALHTLARHGVAVNPANATLSFNTNPGDIYSLALQKNTVVGIISWDKPQPTGETVRVSFSKDDADIEQLGNYNTMKCAELEVTLGTGNSGVAIFALAGYCYPFMHTLTLNLNGPLFARSLERLLRFDNFPSLRRIVVKSANHPELVREFASDLTPSSFFDNPVGSSVLMRPMEVVKPPQEELQKNKPGVPLPPMKYNLKDTVFPFFTRPIPITVMDIVQPSLPPDWRPLEGVVNNMQYYGNATPNVFFRFHCQLYLAYCDFDWASDKLCQNVQHMLALCGQPYEVGAITAYFNSGPLLPTFTLAQLGVQAWSVVDVVIEADPVPRIAVPMDDKGTAKYSDIANHVAYSFSVGELRDVKLLSLPLNDPSPDSAVAQSLHASVCPKLEVITMVSIPQVPEQTLVTIAQMIAPRLRTIIVLHNNDPIAIPIMEPCSRCAAAMQEEEDMSDEGAAVHSEAEAKNEKGVTAKNEKGVTAKNEKSMTAKNEKSVTAKNEKGVTAKNEKGVTAKNEKSMTAKNEKSVTAKNEKGVTAKNEKGVTAKNEKSMTAKNEKSVTAKNEKGVTAKNEKGVTAKNDKSTPAKNDKSTPVPRVMQKRVEYDTNGVTVSIDVEKDVANHRVVLRVQKRGKPESYSRNPEGDVRAIGVYGSLQFPLVFSSRDQVADVISQAELMLALHGVSCLPESAKCFHNGVPLHEQMPASTIHTGDTVFFVVSPEALITKPTGPAHCTVPSKIDFTVLSKLWEPKVLAATTLTLDVPYAVPFPWLLIVGHKCYPFVTTVTFNLGAMIKEDDLTAFLVYDNFPALKTFVLDCSGKPELLNDAYDQWVGS</sequence>
<accession>A0A196SCX2</accession>
<dbReference type="Proteomes" id="UP000078348">
    <property type="component" value="Unassembled WGS sequence"/>
</dbReference>
<comment type="caution">
    <text evidence="2">The sequence shown here is derived from an EMBL/GenBank/DDBJ whole genome shotgun (WGS) entry which is preliminary data.</text>
</comment>
<feature type="region of interest" description="Disordered" evidence="1">
    <location>
        <begin position="1"/>
        <end position="22"/>
    </location>
</feature>
<feature type="compositionally biased region" description="Basic and acidic residues" evidence="1">
    <location>
        <begin position="425"/>
        <end position="447"/>
    </location>
</feature>
<dbReference type="PANTHER" id="PTHR43670:SF61">
    <property type="entry name" value="C-CAP_COFACTOR C-LIKE DOMAIN-CONTAINING PROTEIN"/>
    <property type="match status" value="1"/>
</dbReference>
<proteinExistence type="predicted"/>
<feature type="region of interest" description="Disordered" evidence="1">
    <location>
        <begin position="35"/>
        <end position="189"/>
    </location>
</feature>
<evidence type="ECO:0000313" key="2">
    <source>
        <dbReference type="EMBL" id="OAO14858.1"/>
    </source>
</evidence>
<gene>
    <name evidence="2" type="ORF">AV274_3439</name>
</gene>
<name>A0A196SCX2_BLAHN</name>
<reference evidence="2 3" key="1">
    <citation type="submission" date="2016-05" db="EMBL/GenBank/DDBJ databases">
        <title>Nuclear genome of Blastocystis sp. subtype 1 NandII.</title>
        <authorList>
            <person name="Gentekaki E."/>
            <person name="Curtis B."/>
            <person name="Stairs C."/>
            <person name="Eme L."/>
            <person name="Herman E."/>
            <person name="Klimes V."/>
            <person name="Arias M.C."/>
            <person name="Elias M."/>
            <person name="Hilliou F."/>
            <person name="Klute M."/>
            <person name="Malik S.-B."/>
            <person name="Pightling A."/>
            <person name="Rachubinski R."/>
            <person name="Salas D."/>
            <person name="Schlacht A."/>
            <person name="Suga H."/>
            <person name="Archibald J."/>
            <person name="Ball S.G."/>
            <person name="Clark G."/>
            <person name="Dacks J."/>
            <person name="Van Der Giezen M."/>
            <person name="Tsaousis A."/>
            <person name="Roger A."/>
        </authorList>
    </citation>
    <scope>NUCLEOTIDE SEQUENCE [LARGE SCALE GENOMIC DNA]</scope>
    <source>
        <strain evidence="3">ATCC 50177 / NandII</strain>
    </source>
</reference>
<feature type="region of interest" description="Disordered" evidence="1">
    <location>
        <begin position="1292"/>
        <end position="1379"/>
    </location>
</feature>
<feature type="region of interest" description="Disordered" evidence="1">
    <location>
        <begin position="1891"/>
        <end position="2031"/>
    </location>
</feature>
<feature type="non-terminal residue" evidence="2">
    <location>
        <position position="1"/>
    </location>
</feature>
<evidence type="ECO:0000313" key="3">
    <source>
        <dbReference type="Proteomes" id="UP000078348"/>
    </source>
</evidence>
<feature type="compositionally biased region" description="Basic and acidic residues" evidence="1">
    <location>
        <begin position="45"/>
        <end position="179"/>
    </location>
</feature>
<dbReference type="PANTHER" id="PTHR43670">
    <property type="entry name" value="HEAT SHOCK PROTEIN 26"/>
    <property type="match status" value="1"/>
</dbReference>
<protein>
    <submittedName>
        <fullName evidence="2">Dek1-calpain-like protein</fullName>
    </submittedName>
</protein>
<dbReference type="EMBL" id="LXWW01000208">
    <property type="protein sequence ID" value="OAO14858.1"/>
    <property type="molecule type" value="Genomic_DNA"/>
</dbReference>
<keyword evidence="3" id="KW-1185">Reference proteome</keyword>
<feature type="compositionally biased region" description="Basic and acidic residues" evidence="1">
    <location>
        <begin position="1899"/>
        <end position="2027"/>
    </location>
</feature>
<organism evidence="2 3">
    <name type="scientific">Blastocystis sp. subtype 1 (strain ATCC 50177 / NandII)</name>
    <dbReference type="NCBI Taxonomy" id="478820"/>
    <lineage>
        <taxon>Eukaryota</taxon>
        <taxon>Sar</taxon>
        <taxon>Stramenopiles</taxon>
        <taxon>Bigyra</taxon>
        <taxon>Opalozoa</taxon>
        <taxon>Opalinata</taxon>
        <taxon>Blastocystidae</taxon>
        <taxon>Blastocystis</taxon>
    </lineage>
</organism>
<dbReference type="SUPFAM" id="SSF69349">
    <property type="entry name" value="Phage fibre proteins"/>
    <property type="match status" value="1"/>
</dbReference>
<feature type="region of interest" description="Disordered" evidence="1">
    <location>
        <begin position="422"/>
        <end position="447"/>
    </location>
</feature>
<evidence type="ECO:0000256" key="1">
    <source>
        <dbReference type="SAM" id="MobiDB-lite"/>
    </source>
</evidence>